<evidence type="ECO:0000259" key="2">
    <source>
        <dbReference type="PROSITE" id="PS50846"/>
    </source>
</evidence>
<dbReference type="InterPro" id="IPR017969">
    <property type="entry name" value="Heavy-metal-associated_CS"/>
</dbReference>
<reference evidence="3 4" key="1">
    <citation type="submission" date="2018-11" db="EMBL/GenBank/DDBJ databases">
        <title>Sequencing the genomes of 1000 actinobacteria strains.</title>
        <authorList>
            <person name="Klenk H.-P."/>
        </authorList>
    </citation>
    <scope>NUCLEOTIDE SEQUENCE [LARGE SCALE GENOMIC DNA]</scope>
    <source>
        <strain evidence="3 4">DSM 13521</strain>
    </source>
</reference>
<dbReference type="Pfam" id="PF00403">
    <property type="entry name" value="HMA"/>
    <property type="match status" value="1"/>
</dbReference>
<dbReference type="RefSeq" id="WP_123738911.1">
    <property type="nucleotide sequence ID" value="NZ_RKHQ01000001.1"/>
</dbReference>
<dbReference type="Proteomes" id="UP000275356">
    <property type="component" value="Unassembled WGS sequence"/>
</dbReference>
<comment type="caution">
    <text evidence="3">The sequence shown here is derived from an EMBL/GenBank/DDBJ whole genome shotgun (WGS) entry which is preliminary data.</text>
</comment>
<dbReference type="SUPFAM" id="SSF55008">
    <property type="entry name" value="HMA, heavy metal-associated domain"/>
    <property type="match status" value="1"/>
</dbReference>
<evidence type="ECO:0000256" key="1">
    <source>
        <dbReference type="ARBA" id="ARBA00022723"/>
    </source>
</evidence>
<dbReference type="PROSITE" id="PS01047">
    <property type="entry name" value="HMA_1"/>
    <property type="match status" value="1"/>
</dbReference>
<dbReference type="AlphaFoldDB" id="A0A3N2DAE8"/>
<dbReference type="GO" id="GO:0046872">
    <property type="term" value="F:metal ion binding"/>
    <property type="evidence" value="ECO:0007669"/>
    <property type="project" value="UniProtKB-KW"/>
</dbReference>
<gene>
    <name evidence="3" type="ORF">EDD28_1366</name>
</gene>
<organism evidence="3 4">
    <name type="scientific">Salana multivorans</name>
    <dbReference type="NCBI Taxonomy" id="120377"/>
    <lineage>
        <taxon>Bacteria</taxon>
        <taxon>Bacillati</taxon>
        <taxon>Actinomycetota</taxon>
        <taxon>Actinomycetes</taxon>
        <taxon>Micrococcales</taxon>
        <taxon>Beutenbergiaceae</taxon>
        <taxon>Salana</taxon>
    </lineage>
</organism>
<proteinExistence type="predicted"/>
<protein>
    <submittedName>
        <fullName evidence="3">Copper chaperone CopZ</fullName>
    </submittedName>
</protein>
<evidence type="ECO:0000313" key="3">
    <source>
        <dbReference type="EMBL" id="ROR96775.1"/>
    </source>
</evidence>
<dbReference type="InterPro" id="IPR006121">
    <property type="entry name" value="HMA_dom"/>
</dbReference>
<keyword evidence="4" id="KW-1185">Reference proteome</keyword>
<dbReference type="PROSITE" id="PS50846">
    <property type="entry name" value="HMA_2"/>
    <property type="match status" value="1"/>
</dbReference>
<evidence type="ECO:0000313" key="4">
    <source>
        <dbReference type="Proteomes" id="UP000275356"/>
    </source>
</evidence>
<feature type="domain" description="HMA" evidence="2">
    <location>
        <begin position="3"/>
        <end position="71"/>
    </location>
</feature>
<accession>A0A3N2DAE8</accession>
<keyword evidence="1" id="KW-0479">Metal-binding</keyword>
<dbReference type="OrthoDB" id="9813965at2"/>
<dbReference type="InterPro" id="IPR036163">
    <property type="entry name" value="HMA_dom_sf"/>
</dbReference>
<sequence>MSTITTVDVTGMTCGHCVSAVTQELEALDGVGNVTVNLDAGGTSHVTVFSDGPLAEDAVRGAIDEAGYDVAGLSTRGAAEEFNRLADVRDEVAGVGPQAVEIVSKDEATASQPAGEAGGCGCGGCGCGA</sequence>
<dbReference type="EMBL" id="RKHQ01000001">
    <property type="protein sequence ID" value="ROR96775.1"/>
    <property type="molecule type" value="Genomic_DNA"/>
</dbReference>
<dbReference type="Gene3D" id="3.30.70.100">
    <property type="match status" value="1"/>
</dbReference>
<name>A0A3N2DAE8_9MICO</name>
<dbReference type="CDD" id="cd00371">
    <property type="entry name" value="HMA"/>
    <property type="match status" value="1"/>
</dbReference>